<dbReference type="CDD" id="cd14279">
    <property type="entry name" value="CUE"/>
    <property type="match status" value="1"/>
</dbReference>
<evidence type="ECO:0000313" key="3">
    <source>
        <dbReference type="EMBL" id="CAH3134131.1"/>
    </source>
</evidence>
<dbReference type="GO" id="GO:0005737">
    <property type="term" value="C:cytoplasm"/>
    <property type="evidence" value="ECO:0007669"/>
    <property type="project" value="TreeGrafter"/>
</dbReference>
<dbReference type="InterPro" id="IPR009060">
    <property type="entry name" value="UBA-like_sf"/>
</dbReference>
<feature type="compositionally biased region" description="Basic and acidic residues" evidence="2">
    <location>
        <begin position="688"/>
        <end position="734"/>
    </location>
</feature>
<dbReference type="PANTHER" id="PTHR15623:SF11">
    <property type="entry name" value="SPERMATOGENESIS-ASSOCIATED SERINE-RICH PROTEIN 2"/>
    <property type="match status" value="1"/>
</dbReference>
<feature type="compositionally biased region" description="Basic and acidic residues" evidence="2">
    <location>
        <begin position="497"/>
        <end position="508"/>
    </location>
</feature>
<evidence type="ECO:0000256" key="1">
    <source>
        <dbReference type="ARBA" id="ARBA00007105"/>
    </source>
</evidence>
<feature type="compositionally biased region" description="Polar residues" evidence="2">
    <location>
        <begin position="185"/>
        <end position="212"/>
    </location>
</feature>
<dbReference type="SUPFAM" id="SSF46934">
    <property type="entry name" value="UBA-like"/>
    <property type="match status" value="1"/>
</dbReference>
<feature type="compositionally biased region" description="Basic and acidic residues" evidence="2">
    <location>
        <begin position="665"/>
        <end position="681"/>
    </location>
</feature>
<feature type="compositionally biased region" description="Polar residues" evidence="2">
    <location>
        <begin position="123"/>
        <end position="132"/>
    </location>
</feature>
<accession>A0AAU9X238</accession>
<dbReference type="EMBL" id="CALNXJ010000028">
    <property type="protein sequence ID" value="CAH3134131.1"/>
    <property type="molecule type" value="Genomic_DNA"/>
</dbReference>
<dbReference type="InterPro" id="IPR009816">
    <property type="entry name" value="SPATS2-like"/>
</dbReference>
<feature type="compositionally biased region" description="Basic residues" evidence="2">
    <location>
        <begin position="89"/>
        <end position="104"/>
    </location>
</feature>
<evidence type="ECO:0000313" key="4">
    <source>
        <dbReference type="Proteomes" id="UP001159428"/>
    </source>
</evidence>
<feature type="compositionally biased region" description="Basic and acidic residues" evidence="2">
    <location>
        <begin position="578"/>
        <end position="594"/>
    </location>
</feature>
<gene>
    <name evidence="3" type="ORF">PMEA_00015733</name>
</gene>
<evidence type="ECO:0008006" key="5">
    <source>
        <dbReference type="Google" id="ProtNLM"/>
    </source>
</evidence>
<name>A0AAU9X238_9CNID</name>
<feature type="compositionally biased region" description="Basic and acidic residues" evidence="2">
    <location>
        <begin position="788"/>
        <end position="797"/>
    </location>
</feature>
<sequence length="879" mass="97634">MAKKVSAKQGKDFFDTRSGRVLADLNFAERSSVNAKTEIGFIREAFPFRSKDDITLVLQSCDYDVEAAIACFTNGEADNLLKEWNTQGKKSKSARKKRNRKKQAKTNDPETSDVAVIKENNEKVSQLNQNSLEDAPVTPEENSKKPIHAESTTLKCAPQSLNPLLLHPPSSSSCSEVSLPSSNSDQPADSSQGTQATLKHTPGSSGQTNHSNLKVERSISTGPDALKKTVKDLQRSSVSLPRFQLLLEEECEKSTKSISQIFQELRQCLNNREAHLLGRMAEFKKQAVDLLEQRQENAAALKLKSDRVGGMHEVEVTQLRSEIKNFVTERKIDEELARTTRFVADKDQLLSMIANFGEVVPIKSCYSPVTLNPPSLPMKKVERNNNKKAENVSSLKPPLPSAPTNGSVPVTTSSVEESLCSQKTLQELAELNAKLQASLRQQGLASPTNCSLPMTTSSVDKSVSSQKALQEEEEVKSKLQSAEQQQGLASPSEEPMEGQKQETPDQKNNRSNSASHITGKQQTSQNQQRRKDQNHQPERNRQNQSGVARGSERDRQYNNQYNRSSRRSYQRSARQRSPRFEIPNDKKEGSKNKDTPAAQNTDLDQQKVEADESLKSSGSSDKAVTPRPESVKGDVQSGNRNSRPRNQRMRREDGPRSRDRRRGRREGAEGHKRNGPGEKLENGPIKNDPVDKGSPDKEDTKTAVNENRDHDSKKSTNQENGSIEKTDEVKKETSLPDGPVLNGAETQADSSSNHCLNGEPAHVPDKEEEKNKETLPQRRERPSRRRGTQRDKKDGPSSEKQLNGTKSAENGTGEGHGKEEGMADNETQKPTENVQKEKKEIKIENQSTQELQKDIGKSGAPRANGYIPLKEVNEVNIGR</sequence>
<dbReference type="Pfam" id="PF07139">
    <property type="entry name" value="SPATS2-like"/>
    <property type="match status" value="1"/>
</dbReference>
<protein>
    <recommendedName>
        <fullName evidence="5">CUE domain-containing protein</fullName>
    </recommendedName>
</protein>
<feature type="region of interest" description="Disordered" evidence="2">
    <location>
        <begin position="84"/>
        <end position="147"/>
    </location>
</feature>
<feature type="compositionally biased region" description="Polar residues" evidence="2">
    <location>
        <begin position="744"/>
        <end position="755"/>
    </location>
</feature>
<keyword evidence="4" id="KW-1185">Reference proteome</keyword>
<dbReference type="Proteomes" id="UP001159428">
    <property type="component" value="Unassembled WGS sequence"/>
</dbReference>
<proteinExistence type="inferred from homology"/>
<feature type="compositionally biased region" description="Basic and acidic residues" evidence="2">
    <location>
        <begin position="815"/>
        <end position="843"/>
    </location>
</feature>
<feature type="region of interest" description="Disordered" evidence="2">
    <location>
        <begin position="388"/>
        <end position="413"/>
    </location>
</feature>
<feature type="compositionally biased region" description="Basic and acidic residues" evidence="2">
    <location>
        <begin position="762"/>
        <end position="780"/>
    </location>
</feature>
<dbReference type="PANTHER" id="PTHR15623">
    <property type="entry name" value="SPERMATOGENESIS-ASSOCIATED SERINE-RICH PROTEIN 2-RELATED"/>
    <property type="match status" value="1"/>
</dbReference>
<comment type="caution">
    <text evidence="3">The sequence shown here is derived from an EMBL/GenBank/DDBJ whole genome shotgun (WGS) entry which is preliminary data.</text>
</comment>
<feature type="region of interest" description="Disordered" evidence="2">
    <location>
        <begin position="160"/>
        <end position="212"/>
    </location>
</feature>
<feature type="compositionally biased region" description="Basic residues" evidence="2">
    <location>
        <begin position="564"/>
        <end position="577"/>
    </location>
</feature>
<feature type="region of interest" description="Disordered" evidence="2">
    <location>
        <begin position="445"/>
        <end position="864"/>
    </location>
</feature>
<feature type="compositionally biased region" description="Basic and acidic residues" evidence="2">
    <location>
        <begin position="529"/>
        <end position="541"/>
    </location>
</feature>
<comment type="similarity">
    <text evidence="1">Belongs to the SPATS2 family.</text>
</comment>
<dbReference type="AlphaFoldDB" id="A0AAU9X238"/>
<feature type="compositionally biased region" description="Low complexity" evidence="2">
    <location>
        <begin position="160"/>
        <end position="184"/>
    </location>
</feature>
<evidence type="ECO:0000256" key="2">
    <source>
        <dbReference type="SAM" id="MobiDB-lite"/>
    </source>
</evidence>
<feature type="compositionally biased region" description="Polar residues" evidence="2">
    <location>
        <begin position="445"/>
        <end position="468"/>
    </location>
</feature>
<feature type="compositionally biased region" description="Polar residues" evidence="2">
    <location>
        <begin position="798"/>
        <end position="810"/>
    </location>
</feature>
<feature type="compositionally biased region" description="Polar residues" evidence="2">
    <location>
        <begin position="509"/>
        <end position="527"/>
    </location>
</feature>
<feature type="compositionally biased region" description="Polar residues" evidence="2">
    <location>
        <begin position="478"/>
        <end position="489"/>
    </location>
</feature>
<reference evidence="3 4" key="1">
    <citation type="submission" date="2022-05" db="EMBL/GenBank/DDBJ databases">
        <authorList>
            <consortium name="Genoscope - CEA"/>
            <person name="William W."/>
        </authorList>
    </citation>
    <scope>NUCLEOTIDE SEQUENCE [LARGE SCALE GENOMIC DNA]</scope>
</reference>
<organism evidence="3 4">
    <name type="scientific">Pocillopora meandrina</name>
    <dbReference type="NCBI Taxonomy" id="46732"/>
    <lineage>
        <taxon>Eukaryota</taxon>
        <taxon>Metazoa</taxon>
        <taxon>Cnidaria</taxon>
        <taxon>Anthozoa</taxon>
        <taxon>Hexacorallia</taxon>
        <taxon>Scleractinia</taxon>
        <taxon>Astrocoeniina</taxon>
        <taxon>Pocilloporidae</taxon>
        <taxon>Pocillopora</taxon>
    </lineage>
</organism>
<feature type="compositionally biased region" description="Basic and acidic residues" evidence="2">
    <location>
        <begin position="604"/>
        <end position="614"/>
    </location>
</feature>